<evidence type="ECO:0000256" key="6">
    <source>
        <dbReference type="RuleBase" id="RU363032"/>
    </source>
</evidence>
<dbReference type="PROSITE" id="PS50928">
    <property type="entry name" value="ABC_TM1"/>
    <property type="match status" value="2"/>
</dbReference>
<organism evidence="8 9">
    <name type="scientific">Brevibacillus borstelensis AK1</name>
    <dbReference type="NCBI Taxonomy" id="1300222"/>
    <lineage>
        <taxon>Bacteria</taxon>
        <taxon>Bacillati</taxon>
        <taxon>Bacillota</taxon>
        <taxon>Bacilli</taxon>
        <taxon>Bacillales</taxon>
        <taxon>Paenibacillaceae</taxon>
        <taxon>Brevibacillus</taxon>
    </lineage>
</organism>
<feature type="transmembrane region" description="Helical" evidence="6">
    <location>
        <begin position="537"/>
        <end position="557"/>
    </location>
</feature>
<dbReference type="SUPFAM" id="SSF161098">
    <property type="entry name" value="MetI-like"/>
    <property type="match status" value="2"/>
</dbReference>
<proteinExistence type="inferred from homology"/>
<dbReference type="CDD" id="cd06261">
    <property type="entry name" value="TM_PBP2"/>
    <property type="match status" value="2"/>
</dbReference>
<evidence type="ECO:0000313" key="9">
    <source>
        <dbReference type="Proteomes" id="UP000012081"/>
    </source>
</evidence>
<dbReference type="NCBIfam" id="TIGR03262">
    <property type="entry name" value="PhnU2"/>
    <property type="match status" value="1"/>
</dbReference>
<dbReference type="AlphaFoldDB" id="M8E8W8"/>
<feature type="domain" description="ABC transmembrane type-1" evidence="7">
    <location>
        <begin position="116"/>
        <end position="320"/>
    </location>
</feature>
<keyword evidence="4 6" id="KW-1133">Transmembrane helix</keyword>
<gene>
    <name evidence="8" type="ORF">I532_13808</name>
</gene>
<dbReference type="Pfam" id="PF00528">
    <property type="entry name" value="BPD_transp_1"/>
    <property type="match status" value="2"/>
</dbReference>
<dbReference type="STRING" id="1300222.I532_13808"/>
<dbReference type="Gene3D" id="1.10.3720.10">
    <property type="entry name" value="MetI-like"/>
    <property type="match status" value="2"/>
</dbReference>
<reference evidence="8 9" key="1">
    <citation type="submission" date="2013-03" db="EMBL/GenBank/DDBJ databases">
        <title>Assembly of a new bacterial strain Brevibacillus borstelensis AK1.</title>
        <authorList>
            <person name="Rajan I."/>
            <person name="PoliReddy D."/>
            <person name="Sugumar T."/>
            <person name="Rathinam K."/>
            <person name="Alqarawi S."/>
            <person name="Khalil A.B."/>
            <person name="Sivakumar N."/>
        </authorList>
    </citation>
    <scope>NUCLEOTIDE SEQUENCE [LARGE SCALE GENOMIC DNA]</scope>
    <source>
        <strain evidence="8 9">AK1</strain>
    </source>
</reference>
<evidence type="ECO:0000313" key="8">
    <source>
        <dbReference type="EMBL" id="EMT51925.1"/>
    </source>
</evidence>
<protein>
    <submittedName>
        <fullName evidence="8">ABC transporter permease</fullName>
    </submittedName>
</protein>
<comment type="subcellular location">
    <subcellularLocation>
        <location evidence="6">Cell membrane</location>
        <topology evidence="6">Multi-pass membrane protein</topology>
    </subcellularLocation>
    <subcellularLocation>
        <location evidence="1">Membrane</location>
        <topology evidence="1">Multi-pass membrane protein</topology>
    </subcellularLocation>
</comment>
<dbReference type="InterPro" id="IPR017664">
    <property type="entry name" value="AminoethylPonate_ABC_perm-1"/>
</dbReference>
<sequence>MRKMGTLLHAKREADKAMQEGTCEDLRMDVDRSARNSACKETIFDAGSRGKAIRRGGIDRAWQKGVLALLVMVLGVVVLWPLLTLFVRAFWDEQGRFAGLSNFIAYFSTPSLVQSFTNTLYISCMTTILAVALAFLFAYALTRTRMKGKALFRSIALLPLFAPTMMHGIGLTYLFGNQGLITTGIFGLLPFSWDMELYGATGIVIAEIVYVFPQAYLILAVSLAFADYRLYEAADTLGARGWRKFWTVTIPGVKYGLISSAFVSFTLSFTDFGAPKVVGGQYSVLATDVYKQVIGQQNMTMGATVGLLLIAPAMLAFVVDRIVQRKQNAAVTSKSLPYLIKENKLRDTLFFLYCLGVTSLLLLLMGAVVLASFIKVWPYNLTFTLDHYDFSQAAGAGMETLWNSVKIAFWTAGIGTVFTFVAAYVLEKMQVWNGLRQAGYFLSVLPLALPGLVIGLAYIFFFNNPANPLHSMYGTIWILVLANVVHFFSVAFITATTALKKLDPEFESAAESMGVARYKTFWRVTVPLCLPAIIEMAVYFFINAMVTISAVVFLYAADFKLASVAIVNMDDAGDVAPAAAMSVLIVVTNMIARSCAEWISFLLKKRTAKWQER</sequence>
<feature type="transmembrane region" description="Helical" evidence="6">
    <location>
        <begin position="407"/>
        <end position="426"/>
    </location>
</feature>
<evidence type="ECO:0000256" key="4">
    <source>
        <dbReference type="ARBA" id="ARBA00022989"/>
    </source>
</evidence>
<evidence type="ECO:0000256" key="2">
    <source>
        <dbReference type="ARBA" id="ARBA00022448"/>
    </source>
</evidence>
<keyword evidence="3 6" id="KW-0812">Transmembrane</keyword>
<dbReference type="PANTHER" id="PTHR43496">
    <property type="entry name" value="PROTEIN LPLB"/>
    <property type="match status" value="1"/>
</dbReference>
<dbReference type="InterPro" id="IPR000515">
    <property type="entry name" value="MetI-like"/>
</dbReference>
<feature type="transmembrane region" description="Helical" evidence="6">
    <location>
        <begin position="120"/>
        <end position="142"/>
    </location>
</feature>
<evidence type="ECO:0000256" key="1">
    <source>
        <dbReference type="ARBA" id="ARBA00004141"/>
    </source>
</evidence>
<dbReference type="GO" id="GO:0055085">
    <property type="term" value="P:transmembrane transport"/>
    <property type="evidence" value="ECO:0007669"/>
    <property type="project" value="InterPro"/>
</dbReference>
<feature type="transmembrane region" description="Helical" evidence="6">
    <location>
        <begin position="473"/>
        <end position="493"/>
    </location>
</feature>
<feature type="domain" description="ABC transmembrane type-1" evidence="7">
    <location>
        <begin position="401"/>
        <end position="596"/>
    </location>
</feature>
<dbReference type="PATRIC" id="fig|1300222.3.peg.2887"/>
<dbReference type="InterPro" id="IPR035906">
    <property type="entry name" value="MetI-like_sf"/>
</dbReference>
<comment type="similarity">
    <text evidence="6">Belongs to the binding-protein-dependent transport system permease family.</text>
</comment>
<feature type="transmembrane region" description="Helical" evidence="6">
    <location>
        <begin position="245"/>
        <end position="267"/>
    </location>
</feature>
<feature type="transmembrane region" description="Helical" evidence="6">
    <location>
        <begin position="154"/>
        <end position="175"/>
    </location>
</feature>
<name>M8E8W8_9BACL</name>
<feature type="transmembrane region" description="Helical" evidence="6">
    <location>
        <begin position="299"/>
        <end position="319"/>
    </location>
</feature>
<feature type="transmembrane region" description="Helical" evidence="6">
    <location>
        <begin position="577"/>
        <end position="603"/>
    </location>
</feature>
<keyword evidence="9" id="KW-1185">Reference proteome</keyword>
<dbReference type="EMBL" id="APBN01000005">
    <property type="protein sequence ID" value="EMT51925.1"/>
    <property type="molecule type" value="Genomic_DNA"/>
</dbReference>
<keyword evidence="2 6" id="KW-0813">Transport</keyword>
<evidence type="ECO:0000256" key="3">
    <source>
        <dbReference type="ARBA" id="ARBA00022692"/>
    </source>
</evidence>
<feature type="transmembrane region" description="Helical" evidence="6">
    <location>
        <begin position="195"/>
        <end position="225"/>
    </location>
</feature>
<dbReference type="GO" id="GO:0005886">
    <property type="term" value="C:plasma membrane"/>
    <property type="evidence" value="ECO:0007669"/>
    <property type="project" value="UniProtKB-SubCell"/>
</dbReference>
<feature type="transmembrane region" description="Helical" evidence="6">
    <location>
        <begin position="65"/>
        <end position="91"/>
    </location>
</feature>
<accession>M8E8W8</accession>
<keyword evidence="5 6" id="KW-0472">Membrane</keyword>
<dbReference type="Proteomes" id="UP000012081">
    <property type="component" value="Unassembled WGS sequence"/>
</dbReference>
<comment type="caution">
    <text evidence="8">The sequence shown here is derived from an EMBL/GenBank/DDBJ whole genome shotgun (WGS) entry which is preliminary data.</text>
</comment>
<dbReference type="PANTHER" id="PTHR43496:SF1">
    <property type="entry name" value="POLYGALACTURONAN_RHAMNOGALACTURONAN TRANSPORT SYSTEM PERMEASE PROTEIN YTEP"/>
    <property type="match status" value="1"/>
</dbReference>
<evidence type="ECO:0000259" key="7">
    <source>
        <dbReference type="PROSITE" id="PS50928"/>
    </source>
</evidence>
<feature type="transmembrane region" description="Helical" evidence="6">
    <location>
        <begin position="438"/>
        <end position="461"/>
    </location>
</feature>
<evidence type="ECO:0000256" key="5">
    <source>
        <dbReference type="ARBA" id="ARBA00023136"/>
    </source>
</evidence>
<feature type="transmembrane region" description="Helical" evidence="6">
    <location>
        <begin position="350"/>
        <end position="374"/>
    </location>
</feature>